<proteinExistence type="predicted"/>
<evidence type="ECO:0000259" key="1">
    <source>
        <dbReference type="Pfam" id="PF11716"/>
    </source>
</evidence>
<feature type="domain" description="Mycothiol-dependent maleylpyruvate isomerase metal-binding" evidence="1">
    <location>
        <begin position="19"/>
        <end position="132"/>
    </location>
</feature>
<dbReference type="GO" id="GO:0046872">
    <property type="term" value="F:metal ion binding"/>
    <property type="evidence" value="ECO:0007669"/>
    <property type="project" value="InterPro"/>
</dbReference>
<dbReference type="InterPro" id="IPR034660">
    <property type="entry name" value="DinB/YfiT-like"/>
</dbReference>
<dbReference type="AlphaFoldDB" id="A0A8J3TJQ4"/>
<dbReference type="Gene3D" id="1.20.120.450">
    <property type="entry name" value="dinb family like domain"/>
    <property type="match status" value="1"/>
</dbReference>
<dbReference type="NCBIfam" id="TIGR03086">
    <property type="entry name" value="TIGR03086 family metal-binding protein"/>
    <property type="match status" value="1"/>
</dbReference>
<sequence length="194" mass="20896">MIVTFTQQRQDYFDALAWVSELMAATRTGQLDARTPCKDFTVRHLMGHLLGTAQRGLGTAQRVSTKGIPHVVTEVPDDELAMTYAALATSVRRAWSQLVTDDQVNAPWGPCSALEAARGFTVETVTHGWDLAVATGQPHDAPAGIADRCLTYAASVIPDRLRGVMYDAPVAGTGNGSATERLAHLLGHQRDRNG</sequence>
<organism evidence="2 3">
    <name type="scientific">Planosporangium mesophilum</name>
    <dbReference type="NCBI Taxonomy" id="689768"/>
    <lineage>
        <taxon>Bacteria</taxon>
        <taxon>Bacillati</taxon>
        <taxon>Actinomycetota</taxon>
        <taxon>Actinomycetes</taxon>
        <taxon>Micromonosporales</taxon>
        <taxon>Micromonosporaceae</taxon>
        <taxon>Planosporangium</taxon>
    </lineage>
</organism>
<accession>A0A8J3TJQ4</accession>
<dbReference type="Pfam" id="PF11716">
    <property type="entry name" value="MDMPI_N"/>
    <property type="match status" value="1"/>
</dbReference>
<keyword evidence="3" id="KW-1185">Reference proteome</keyword>
<dbReference type="InterPro" id="IPR024344">
    <property type="entry name" value="MDMPI_metal-binding"/>
</dbReference>
<dbReference type="EMBL" id="BOON01000060">
    <property type="protein sequence ID" value="GII25889.1"/>
    <property type="molecule type" value="Genomic_DNA"/>
</dbReference>
<name>A0A8J3TJQ4_9ACTN</name>
<dbReference type="SUPFAM" id="SSF109854">
    <property type="entry name" value="DinB/YfiT-like putative metalloenzymes"/>
    <property type="match status" value="1"/>
</dbReference>
<evidence type="ECO:0000313" key="2">
    <source>
        <dbReference type="EMBL" id="GII25889.1"/>
    </source>
</evidence>
<reference evidence="2" key="1">
    <citation type="submission" date="2021-01" db="EMBL/GenBank/DDBJ databases">
        <title>Whole genome shotgun sequence of Planosporangium mesophilum NBRC 109066.</title>
        <authorList>
            <person name="Komaki H."/>
            <person name="Tamura T."/>
        </authorList>
    </citation>
    <scope>NUCLEOTIDE SEQUENCE</scope>
    <source>
        <strain evidence="2">NBRC 109066</strain>
    </source>
</reference>
<protein>
    <submittedName>
        <fullName evidence="2">TIGR03086 family protein</fullName>
    </submittedName>
</protein>
<dbReference type="NCBIfam" id="TIGR03083">
    <property type="entry name" value="maleylpyruvate isomerase family mycothiol-dependent enzyme"/>
    <property type="match status" value="1"/>
</dbReference>
<comment type="caution">
    <text evidence="2">The sequence shown here is derived from an EMBL/GenBank/DDBJ whole genome shotgun (WGS) entry which is preliminary data.</text>
</comment>
<dbReference type="InterPro" id="IPR017517">
    <property type="entry name" value="Maleyloyr_isom"/>
</dbReference>
<dbReference type="InterPro" id="IPR017520">
    <property type="entry name" value="CHP03086"/>
</dbReference>
<gene>
    <name evidence="2" type="ORF">Pme01_54860</name>
</gene>
<dbReference type="Proteomes" id="UP000599074">
    <property type="component" value="Unassembled WGS sequence"/>
</dbReference>
<evidence type="ECO:0000313" key="3">
    <source>
        <dbReference type="Proteomes" id="UP000599074"/>
    </source>
</evidence>